<protein>
    <recommendedName>
        <fullName evidence="4">DUF2278 domain-containing protein</fullName>
    </recommendedName>
</protein>
<evidence type="ECO:0008006" key="4">
    <source>
        <dbReference type="Google" id="ProtNLM"/>
    </source>
</evidence>
<proteinExistence type="predicted"/>
<dbReference type="Pfam" id="PF10042">
    <property type="entry name" value="DUF2278"/>
    <property type="match status" value="1"/>
</dbReference>
<gene>
    <name evidence="2" type="ORF">MEBOL_003643</name>
</gene>
<organism evidence="2 3">
    <name type="scientific">Melittangium boletus DSM 14713</name>
    <dbReference type="NCBI Taxonomy" id="1294270"/>
    <lineage>
        <taxon>Bacteria</taxon>
        <taxon>Pseudomonadati</taxon>
        <taxon>Myxococcota</taxon>
        <taxon>Myxococcia</taxon>
        <taxon>Myxococcales</taxon>
        <taxon>Cystobacterineae</taxon>
        <taxon>Archangiaceae</taxon>
        <taxon>Melittangium</taxon>
    </lineage>
</organism>
<evidence type="ECO:0000313" key="3">
    <source>
        <dbReference type="Proteomes" id="UP000217289"/>
    </source>
</evidence>
<accession>A0A250IG09</accession>
<sequence length="237" mass="25542">MSIAHYGLLVAQAVEGRRATDSHAHYQVIAQDPASGEPYQIDINVRSKDGSEVLYYVCDSCQNALTDKLLNGPRTGINPLESVPDSLAIDYLRGGLFPVSDMAPLGMESPPRNDLNDLIDGYIQRAIQTQGARLFAFGQYFLGGNDKRHAHDSGDQPAKGIHDIHMNQGNAGQWEGDNGTYQDGGLMIHYPGQGWVALFLAFQEQAFQTTASGDPAGPSWEELHGGAVDETPDSAAA</sequence>
<keyword evidence="3" id="KW-1185">Reference proteome</keyword>
<dbReference type="RefSeq" id="WP_095978662.1">
    <property type="nucleotide sequence ID" value="NZ_CP022163.1"/>
</dbReference>
<feature type="region of interest" description="Disordered" evidence="1">
    <location>
        <begin position="210"/>
        <end position="237"/>
    </location>
</feature>
<evidence type="ECO:0000313" key="2">
    <source>
        <dbReference type="EMBL" id="ATB30188.1"/>
    </source>
</evidence>
<dbReference type="OrthoDB" id="291334at2"/>
<dbReference type="Proteomes" id="UP000217289">
    <property type="component" value="Chromosome"/>
</dbReference>
<dbReference type="KEGG" id="mbd:MEBOL_003643"/>
<dbReference type="AlphaFoldDB" id="A0A250IG09"/>
<evidence type="ECO:0000256" key="1">
    <source>
        <dbReference type="SAM" id="MobiDB-lite"/>
    </source>
</evidence>
<reference evidence="2 3" key="1">
    <citation type="submission" date="2017-06" db="EMBL/GenBank/DDBJ databases">
        <authorList>
            <person name="Kim H.J."/>
            <person name="Triplett B.A."/>
        </authorList>
    </citation>
    <scope>NUCLEOTIDE SEQUENCE [LARGE SCALE GENOMIC DNA]</scope>
    <source>
        <strain evidence="2 3">DSM 14713</strain>
    </source>
</reference>
<name>A0A250IG09_9BACT</name>
<dbReference type="EMBL" id="CP022163">
    <property type="protein sequence ID" value="ATB30188.1"/>
    <property type="molecule type" value="Genomic_DNA"/>
</dbReference>
<dbReference type="InterPro" id="IPR019268">
    <property type="entry name" value="DUF2278"/>
</dbReference>